<organism evidence="2 3">
    <name type="scientific">Corchorus olitorius</name>
    <dbReference type="NCBI Taxonomy" id="93759"/>
    <lineage>
        <taxon>Eukaryota</taxon>
        <taxon>Viridiplantae</taxon>
        <taxon>Streptophyta</taxon>
        <taxon>Embryophyta</taxon>
        <taxon>Tracheophyta</taxon>
        <taxon>Spermatophyta</taxon>
        <taxon>Magnoliopsida</taxon>
        <taxon>eudicotyledons</taxon>
        <taxon>Gunneridae</taxon>
        <taxon>Pentapetalae</taxon>
        <taxon>rosids</taxon>
        <taxon>malvids</taxon>
        <taxon>Malvales</taxon>
        <taxon>Malvaceae</taxon>
        <taxon>Grewioideae</taxon>
        <taxon>Apeibeae</taxon>
        <taxon>Corchorus</taxon>
    </lineage>
</organism>
<proteinExistence type="predicted"/>
<dbReference type="Proteomes" id="UP000187203">
    <property type="component" value="Unassembled WGS sequence"/>
</dbReference>
<protein>
    <submittedName>
        <fullName evidence="2">Triacylglycerol lipase</fullName>
    </submittedName>
</protein>
<dbReference type="AlphaFoldDB" id="A0A1R3L075"/>
<feature type="region of interest" description="Disordered" evidence="1">
    <location>
        <begin position="30"/>
        <end position="53"/>
    </location>
</feature>
<evidence type="ECO:0000313" key="2">
    <source>
        <dbReference type="EMBL" id="OMP12707.1"/>
    </source>
</evidence>
<accession>A0A1R3L075</accession>
<reference evidence="3" key="1">
    <citation type="submission" date="2013-09" db="EMBL/GenBank/DDBJ databases">
        <title>Corchorus olitorius genome sequencing.</title>
        <authorList>
            <person name="Alam M."/>
            <person name="Haque M.S."/>
            <person name="Islam M.S."/>
            <person name="Emdad E.M."/>
            <person name="Islam M.M."/>
            <person name="Ahmed B."/>
            <person name="Halim A."/>
            <person name="Hossen Q.M.M."/>
            <person name="Hossain M.Z."/>
            <person name="Ahmed R."/>
            <person name="Khan M.M."/>
            <person name="Islam R."/>
            <person name="Rashid M.M."/>
            <person name="Khan S.A."/>
            <person name="Rahman M.S."/>
            <person name="Alam M."/>
            <person name="Yahiya A.S."/>
            <person name="Khan M.S."/>
            <person name="Azam M.S."/>
            <person name="Haque T."/>
            <person name="Lashkar M.Z.H."/>
            <person name="Akhand A.I."/>
            <person name="Morshed G."/>
            <person name="Roy S."/>
            <person name="Uddin K.S."/>
            <person name="Rabeya T."/>
            <person name="Hossain A.S."/>
            <person name="Chowdhury A."/>
            <person name="Snigdha A.R."/>
            <person name="Mortoza M.S."/>
            <person name="Matin S.A."/>
            <person name="Hoque S.M.E."/>
            <person name="Islam M.K."/>
            <person name="Roy D.K."/>
            <person name="Haider R."/>
            <person name="Moosa M.M."/>
            <person name="Elias S.M."/>
            <person name="Hasan A.M."/>
            <person name="Jahan S."/>
            <person name="Shafiuddin M."/>
            <person name="Mahmood N."/>
            <person name="Shommy N.S."/>
        </authorList>
    </citation>
    <scope>NUCLEOTIDE SEQUENCE [LARGE SCALE GENOMIC DNA]</scope>
    <source>
        <strain evidence="3">cv. O-4</strain>
    </source>
</reference>
<feature type="region of interest" description="Disordered" evidence="1">
    <location>
        <begin position="65"/>
        <end position="100"/>
    </location>
</feature>
<keyword evidence="3" id="KW-1185">Reference proteome</keyword>
<feature type="compositionally biased region" description="Low complexity" evidence="1">
    <location>
        <begin position="37"/>
        <end position="50"/>
    </location>
</feature>
<dbReference type="EMBL" id="AWUE01007553">
    <property type="protein sequence ID" value="OMP12707.1"/>
    <property type="molecule type" value="Genomic_DNA"/>
</dbReference>
<feature type="compositionally biased region" description="Basic residues" evidence="1">
    <location>
        <begin position="91"/>
        <end position="100"/>
    </location>
</feature>
<evidence type="ECO:0000313" key="3">
    <source>
        <dbReference type="Proteomes" id="UP000187203"/>
    </source>
</evidence>
<sequence length="100" mass="11064">MQIGISSTLPAQNLHILQARRASFQFQKSPLNPLTRSSSSCQKPVCSSASTTELTRKHLSNLEKLLQKSTQSDPEPVIKAPSKNSMDQPKTKARTFARRA</sequence>
<evidence type="ECO:0000256" key="1">
    <source>
        <dbReference type="SAM" id="MobiDB-lite"/>
    </source>
</evidence>
<gene>
    <name evidence="2" type="ORF">COLO4_02848</name>
</gene>
<name>A0A1R3L075_9ROSI</name>
<comment type="caution">
    <text evidence="2">The sequence shown here is derived from an EMBL/GenBank/DDBJ whole genome shotgun (WGS) entry which is preliminary data.</text>
</comment>